<dbReference type="PRINTS" id="PR00813">
    <property type="entry name" value="BCTERIALGSPG"/>
</dbReference>
<evidence type="ECO:0000313" key="3">
    <source>
        <dbReference type="EMBL" id="VFB16403.1"/>
    </source>
</evidence>
<keyword evidence="4" id="KW-1185">Reference proteome</keyword>
<evidence type="ECO:0000256" key="2">
    <source>
        <dbReference type="SAM" id="Phobius"/>
    </source>
</evidence>
<dbReference type="InterPro" id="IPR000983">
    <property type="entry name" value="Bac_GSPG_pilin"/>
</dbReference>
<proteinExistence type="predicted"/>
<gene>
    <name evidence="3" type="ORF">NCTC13150_00928</name>
</gene>
<dbReference type="Pfam" id="PF07963">
    <property type="entry name" value="N_methyl"/>
    <property type="match status" value="1"/>
</dbReference>
<keyword evidence="2" id="KW-0812">Transmembrane</keyword>
<comment type="caution">
    <text evidence="3">The sequence shown here is derived from an EMBL/GenBank/DDBJ whole genome shotgun (WGS) entry which is preliminary data.</text>
</comment>
<dbReference type="SUPFAM" id="SSF54523">
    <property type="entry name" value="Pili subunits"/>
    <property type="match status" value="1"/>
</dbReference>
<dbReference type="RefSeq" id="WP_072469206.1">
    <property type="nucleotide sequence ID" value="NZ_CAACYI010000001.1"/>
</dbReference>
<dbReference type="Proteomes" id="UP000377798">
    <property type="component" value="Unassembled WGS sequence"/>
</dbReference>
<accession>A0A8H2M5R0</accession>
<dbReference type="PROSITE" id="PS00409">
    <property type="entry name" value="PROKAR_NTER_METHYL"/>
    <property type="match status" value="1"/>
</dbReference>
<dbReference type="Gene3D" id="3.30.700.10">
    <property type="entry name" value="Glycoprotein, Type 4 Pilin"/>
    <property type="match status" value="1"/>
</dbReference>
<dbReference type="InterPro" id="IPR012902">
    <property type="entry name" value="N_methyl_site"/>
</dbReference>
<dbReference type="GO" id="GO:0015628">
    <property type="term" value="P:protein secretion by the type II secretion system"/>
    <property type="evidence" value="ECO:0007669"/>
    <property type="project" value="InterPro"/>
</dbReference>
<keyword evidence="2" id="KW-1133">Transmembrane helix</keyword>
<dbReference type="GO" id="GO:0015627">
    <property type="term" value="C:type II protein secretion system complex"/>
    <property type="evidence" value="ECO:0007669"/>
    <property type="project" value="InterPro"/>
</dbReference>
<dbReference type="NCBIfam" id="TIGR02532">
    <property type="entry name" value="IV_pilin_GFxxxE"/>
    <property type="match status" value="1"/>
</dbReference>
<keyword evidence="1" id="KW-0488">Methylation</keyword>
<keyword evidence="2" id="KW-0472">Membrane</keyword>
<protein>
    <submittedName>
        <fullName evidence="3">Putative major pilin subunit</fullName>
    </submittedName>
</protein>
<reference evidence="3 4" key="1">
    <citation type="submission" date="2019-02" db="EMBL/GenBank/DDBJ databases">
        <authorList>
            <consortium name="Pathogen Informatics"/>
        </authorList>
    </citation>
    <scope>NUCLEOTIDE SEQUENCE [LARGE SCALE GENOMIC DNA]</scope>
    <source>
        <strain evidence="3 4">3012STDY7089603</strain>
    </source>
</reference>
<organism evidence="3 4">
    <name type="scientific">Urinicoccus massiliensis</name>
    <dbReference type="NCBI Taxonomy" id="1723382"/>
    <lineage>
        <taxon>Bacteria</taxon>
        <taxon>Bacillati</taxon>
        <taxon>Bacillota</taxon>
        <taxon>Tissierellia</taxon>
        <taxon>Tissierellales</taxon>
        <taxon>Peptoniphilaceae</taxon>
        <taxon>Urinicoccus</taxon>
    </lineage>
</organism>
<name>A0A8H2M5R0_9FIRM</name>
<dbReference type="InterPro" id="IPR045584">
    <property type="entry name" value="Pilin-like"/>
</dbReference>
<dbReference type="AlphaFoldDB" id="A0A8H2M5R0"/>
<evidence type="ECO:0000313" key="4">
    <source>
        <dbReference type="Proteomes" id="UP000377798"/>
    </source>
</evidence>
<feature type="transmembrane region" description="Helical" evidence="2">
    <location>
        <begin position="7"/>
        <end position="27"/>
    </location>
</feature>
<evidence type="ECO:0000256" key="1">
    <source>
        <dbReference type="ARBA" id="ARBA00022481"/>
    </source>
</evidence>
<dbReference type="EMBL" id="CAACYI010000001">
    <property type="protein sequence ID" value="VFB16403.1"/>
    <property type="molecule type" value="Genomic_DNA"/>
</dbReference>
<sequence length="116" mass="12996">MKKKKGFTLLEMVIVIGIIALLLSIAIPRFQKTNRSAEILTHDANVKMLKNAAILYLNDHPEADTVPIDQLKVYIEGDIPKPARFLPEKSFSIKYDKSKGTIEVIPGEVDKSKYNG</sequence>